<keyword evidence="4" id="KW-0285">Flavoprotein</keyword>
<reference evidence="10" key="1">
    <citation type="journal article" date="2011" name="Environ. Microbiol.">
        <title>Time-series analyses of Monterey Bay coastal microbial picoplankton using a 'genome proxy' microarray.</title>
        <authorList>
            <person name="Rich V.I."/>
            <person name="Pham V.D."/>
            <person name="Eppley J."/>
            <person name="Shi Y."/>
            <person name="DeLong E.F."/>
        </authorList>
    </citation>
    <scope>NUCLEOTIDE SEQUENCE</scope>
</reference>
<evidence type="ECO:0000259" key="9">
    <source>
        <dbReference type="Pfam" id="PF01494"/>
    </source>
</evidence>
<dbReference type="GO" id="GO:0006744">
    <property type="term" value="P:ubiquinone biosynthetic process"/>
    <property type="evidence" value="ECO:0007669"/>
    <property type="project" value="UniProtKB-UniPathway"/>
</dbReference>
<accession>E0XWR7</accession>
<comment type="pathway">
    <text evidence="2">Cofactor biosynthesis; ubiquinone biosynthesis.</text>
</comment>
<dbReference type="SUPFAM" id="SSF51905">
    <property type="entry name" value="FAD/NAD(P)-binding domain"/>
    <property type="match status" value="1"/>
</dbReference>
<dbReference type="GO" id="GO:0008681">
    <property type="term" value="F:2-octaprenyl-6-methoxyphenol hydroxylase activity"/>
    <property type="evidence" value="ECO:0007669"/>
    <property type="project" value="TreeGrafter"/>
</dbReference>
<comment type="cofactor">
    <cofactor evidence="1">
        <name>FAD</name>
        <dbReference type="ChEBI" id="CHEBI:57692"/>
    </cofactor>
</comment>
<dbReference type="InterPro" id="IPR051205">
    <property type="entry name" value="UbiH/COQ6_monooxygenase"/>
</dbReference>
<organism evidence="10">
    <name type="scientific">uncultured Pseudomonadales bacterium HF0010_05E14</name>
    <dbReference type="NCBI Taxonomy" id="710778"/>
    <lineage>
        <taxon>Bacteria</taxon>
        <taxon>Pseudomonadati</taxon>
        <taxon>Pseudomonadota</taxon>
        <taxon>Gammaproteobacteria</taxon>
        <taxon>Pseudomonadales</taxon>
        <taxon>environmental samples</taxon>
    </lineage>
</organism>
<evidence type="ECO:0000256" key="8">
    <source>
        <dbReference type="SAM" id="Phobius"/>
    </source>
</evidence>
<dbReference type="PRINTS" id="PR00420">
    <property type="entry name" value="RNGMNOXGNASE"/>
</dbReference>
<keyword evidence="7" id="KW-0503">Monooxygenase</keyword>
<dbReference type="InterPro" id="IPR010971">
    <property type="entry name" value="UbiH/COQ6"/>
</dbReference>
<evidence type="ECO:0000256" key="5">
    <source>
        <dbReference type="ARBA" id="ARBA00022827"/>
    </source>
</evidence>
<keyword evidence="5" id="KW-0274">FAD</keyword>
<evidence type="ECO:0000256" key="6">
    <source>
        <dbReference type="ARBA" id="ARBA00023002"/>
    </source>
</evidence>
<evidence type="ECO:0000256" key="7">
    <source>
        <dbReference type="ARBA" id="ARBA00023033"/>
    </source>
</evidence>
<evidence type="ECO:0000256" key="3">
    <source>
        <dbReference type="ARBA" id="ARBA00005349"/>
    </source>
</evidence>
<dbReference type="EMBL" id="GU474902">
    <property type="protein sequence ID" value="ADI18858.1"/>
    <property type="molecule type" value="Genomic_DNA"/>
</dbReference>
<feature type="transmembrane region" description="Helical" evidence="8">
    <location>
        <begin position="12"/>
        <end position="32"/>
    </location>
</feature>
<dbReference type="Gene3D" id="3.50.50.60">
    <property type="entry name" value="FAD/NAD(P)-binding domain"/>
    <property type="match status" value="2"/>
</dbReference>
<dbReference type="InterPro" id="IPR036188">
    <property type="entry name" value="FAD/NAD-bd_sf"/>
</dbReference>
<evidence type="ECO:0000256" key="2">
    <source>
        <dbReference type="ARBA" id="ARBA00004749"/>
    </source>
</evidence>
<dbReference type="InterPro" id="IPR002938">
    <property type="entry name" value="FAD-bd"/>
</dbReference>
<sequence length="414" mass="46335">MSVTICQTAVTKAYDIVIVGAGLVGLSLSLLLKQDFKSILLIDKRKVEVDITSSNSTDLYINKKSIALSMSSIEIIRQLDLWNELEKVAAKIEKVHVSGNGDVGSVLLSACELDQKALGYNVSTAIFSQSLIKSVKNSQVEVLSESSVENLNFKKEHVEIEVLQTQNSRVASFNSKLLIMCDGVDSKVFDFLGVQKSDFESDYEAISTNIDLQQPHQNIAYQRFSKKGHMALLPIPKDKQTNRVELVWVLKKKLANEFSSLSDEDFLKYVQDNFGYRLGVFEKIDQRLKFPIIRQQSMEQIRNGLVILGNAANSIYPIGAQGFNLALRDVNNLVTVLKSALIAKKHIGTFEVLDQYYQSKKNDQELTTCFGDSLESIFSHHNLHVRALRSLGLLAIDIVPFLRKKVTKFGVGVR</sequence>
<comment type="similarity">
    <text evidence="3">Belongs to the UbiH/COQ6 family.</text>
</comment>
<keyword evidence="8" id="KW-1133">Transmembrane helix</keyword>
<evidence type="ECO:0000313" key="10">
    <source>
        <dbReference type="EMBL" id="ADI18858.1"/>
    </source>
</evidence>
<keyword evidence="6" id="KW-0560">Oxidoreductase</keyword>
<proteinExistence type="inferred from homology"/>
<dbReference type="UniPathway" id="UPA00232"/>
<evidence type="ECO:0000256" key="1">
    <source>
        <dbReference type="ARBA" id="ARBA00001974"/>
    </source>
</evidence>
<dbReference type="AlphaFoldDB" id="E0XWR7"/>
<dbReference type="PANTHER" id="PTHR43876">
    <property type="entry name" value="UBIQUINONE BIOSYNTHESIS MONOOXYGENASE COQ6, MITOCHONDRIAL"/>
    <property type="match status" value="1"/>
</dbReference>
<name>E0XWR7_9GAMM</name>
<dbReference type="NCBIfam" id="TIGR01988">
    <property type="entry name" value="Ubi-OHases"/>
    <property type="match status" value="1"/>
</dbReference>
<dbReference type="Pfam" id="PF01494">
    <property type="entry name" value="FAD_binding_3"/>
    <property type="match status" value="1"/>
</dbReference>
<feature type="domain" description="FAD-binding" evidence="9">
    <location>
        <begin position="14"/>
        <end position="342"/>
    </location>
</feature>
<dbReference type="PANTHER" id="PTHR43876:SF8">
    <property type="entry name" value="2-OCTAPRENYL-6-METHOXYPHENOL HYDROXYLASE"/>
    <property type="match status" value="1"/>
</dbReference>
<dbReference type="GO" id="GO:0071949">
    <property type="term" value="F:FAD binding"/>
    <property type="evidence" value="ECO:0007669"/>
    <property type="project" value="InterPro"/>
</dbReference>
<protein>
    <submittedName>
        <fullName evidence="10">2-polyprenyl-6-methoxyphenol hydroxylase and related fad-dependent oxidoreductases</fullName>
    </submittedName>
</protein>
<keyword evidence="8" id="KW-0812">Transmembrane</keyword>
<keyword evidence="8" id="KW-0472">Membrane</keyword>
<evidence type="ECO:0000256" key="4">
    <source>
        <dbReference type="ARBA" id="ARBA00022630"/>
    </source>
</evidence>